<dbReference type="InterPro" id="IPR003772">
    <property type="entry name" value="YceD"/>
</dbReference>
<evidence type="ECO:0008006" key="4">
    <source>
        <dbReference type="Google" id="ProtNLM"/>
    </source>
</evidence>
<sequence length="177" mass="20431">MRWTIQQLLTSRQDTIPFEKDVNVSELVERDQELRDISPVHIKGFVQITSQYATFQFTATGTFVLPCARTLVDTTSPFEIDIIERFRIDGLPVTDDEDETLHEPENGYVDLLPYIKENILLVIPIRVINEDEDLKKDGLTSGNGWELSEKQSQENDDDQNAIDPRLKDLAKYFQNDQ</sequence>
<dbReference type="Proteomes" id="UP000741863">
    <property type="component" value="Unassembled WGS sequence"/>
</dbReference>
<name>A0ABS2PAN3_9BACL</name>
<evidence type="ECO:0000313" key="2">
    <source>
        <dbReference type="EMBL" id="MBM7632482.1"/>
    </source>
</evidence>
<evidence type="ECO:0000313" key="3">
    <source>
        <dbReference type="Proteomes" id="UP000741863"/>
    </source>
</evidence>
<proteinExistence type="predicted"/>
<dbReference type="EMBL" id="JAFBEC010000004">
    <property type="protein sequence ID" value="MBM7632482.1"/>
    <property type="molecule type" value="Genomic_DNA"/>
</dbReference>
<protein>
    <recommendedName>
        <fullName evidence="4">DUF177 domain-containing protein</fullName>
    </recommendedName>
</protein>
<accession>A0ABS2PAN3</accession>
<evidence type="ECO:0000256" key="1">
    <source>
        <dbReference type="SAM" id="MobiDB-lite"/>
    </source>
</evidence>
<feature type="region of interest" description="Disordered" evidence="1">
    <location>
        <begin position="138"/>
        <end position="162"/>
    </location>
</feature>
<dbReference type="RefSeq" id="WP_042415419.1">
    <property type="nucleotide sequence ID" value="NZ_JAFBEC010000004.1"/>
</dbReference>
<reference evidence="2 3" key="1">
    <citation type="submission" date="2021-01" db="EMBL/GenBank/DDBJ databases">
        <title>Genomic Encyclopedia of Type Strains, Phase IV (KMG-IV): sequencing the most valuable type-strain genomes for metagenomic binning, comparative biology and taxonomic classification.</title>
        <authorList>
            <person name="Goeker M."/>
        </authorList>
    </citation>
    <scope>NUCLEOTIDE SEQUENCE [LARGE SCALE GENOMIC DNA]</scope>
    <source>
        <strain evidence="2 3">DSM 25540</strain>
    </source>
</reference>
<gene>
    <name evidence="2" type="ORF">JOD17_001576</name>
</gene>
<dbReference type="Pfam" id="PF02620">
    <property type="entry name" value="YceD"/>
    <property type="match status" value="1"/>
</dbReference>
<keyword evidence="3" id="KW-1185">Reference proteome</keyword>
<organism evidence="2 3">
    <name type="scientific">Geomicrobium sediminis</name>
    <dbReference type="NCBI Taxonomy" id="1347788"/>
    <lineage>
        <taxon>Bacteria</taxon>
        <taxon>Bacillati</taxon>
        <taxon>Bacillota</taxon>
        <taxon>Bacilli</taxon>
        <taxon>Bacillales</taxon>
        <taxon>Geomicrobium</taxon>
    </lineage>
</organism>
<comment type="caution">
    <text evidence="2">The sequence shown here is derived from an EMBL/GenBank/DDBJ whole genome shotgun (WGS) entry which is preliminary data.</text>
</comment>